<comment type="similarity">
    <text evidence="6">Belongs to the short-chain dehydrogenases/reductases (SDR) family. FolM subfamily.</text>
</comment>
<evidence type="ECO:0000256" key="7">
    <source>
        <dbReference type="ARBA" id="ARBA00039145"/>
    </source>
</evidence>
<keyword evidence="3" id="KW-0521">NADP</keyword>
<evidence type="ECO:0000256" key="3">
    <source>
        <dbReference type="ARBA" id="ARBA00022857"/>
    </source>
</evidence>
<dbReference type="EC" id="1.5.1.3" evidence="1"/>
<dbReference type="PROSITE" id="PS00061">
    <property type="entry name" value="ADH_SHORT"/>
    <property type="match status" value="1"/>
</dbReference>
<dbReference type="PANTHER" id="PTHR43639:SF6">
    <property type="entry name" value="DIHYDROMONAPTERIN REDUCTASE"/>
    <property type="match status" value="1"/>
</dbReference>
<dbReference type="Gene3D" id="3.40.50.720">
    <property type="entry name" value="NAD(P)-binding Rossmann-like Domain"/>
    <property type="match status" value="1"/>
</dbReference>
<evidence type="ECO:0000256" key="10">
    <source>
        <dbReference type="ARBA" id="ARBA00048873"/>
    </source>
</evidence>
<dbReference type="PRINTS" id="PR00081">
    <property type="entry name" value="GDHRDH"/>
</dbReference>
<name>A0ABS8GAX1_9ALTE</name>
<evidence type="ECO:0000256" key="2">
    <source>
        <dbReference type="ARBA" id="ARBA00022563"/>
    </source>
</evidence>
<evidence type="ECO:0000256" key="9">
    <source>
        <dbReference type="ARBA" id="ARBA00042299"/>
    </source>
</evidence>
<dbReference type="EC" id="1.5.1.50" evidence="7"/>
<keyword evidence="2" id="KW-0554">One-carbon metabolism</keyword>
<dbReference type="InterPro" id="IPR020904">
    <property type="entry name" value="Sc_DH/Rdtase_CS"/>
</dbReference>
<keyword evidence="4 12" id="KW-0560">Oxidoreductase</keyword>
<evidence type="ECO:0000256" key="5">
    <source>
        <dbReference type="ARBA" id="ARBA00037508"/>
    </source>
</evidence>
<evidence type="ECO:0000256" key="6">
    <source>
        <dbReference type="ARBA" id="ARBA00038212"/>
    </source>
</evidence>
<dbReference type="RefSeq" id="WP_229162085.1">
    <property type="nucleotide sequence ID" value="NZ_JAJEWP010000005.1"/>
</dbReference>
<comment type="catalytic activity">
    <reaction evidence="10">
        <text>(6S)-5,6,7,8-tetrahydrofolate + NADP(+) = 7,8-dihydrofolate + NADPH + H(+)</text>
        <dbReference type="Rhea" id="RHEA:15009"/>
        <dbReference type="ChEBI" id="CHEBI:15378"/>
        <dbReference type="ChEBI" id="CHEBI:57451"/>
        <dbReference type="ChEBI" id="CHEBI:57453"/>
        <dbReference type="ChEBI" id="CHEBI:57783"/>
        <dbReference type="ChEBI" id="CHEBI:58349"/>
        <dbReference type="EC" id="1.5.1.3"/>
    </reaction>
</comment>
<evidence type="ECO:0000313" key="13">
    <source>
        <dbReference type="Proteomes" id="UP001520878"/>
    </source>
</evidence>
<reference evidence="12 13" key="1">
    <citation type="submission" date="2021-10" db="EMBL/GenBank/DDBJ databases">
        <title>Draft genome of Aestuariibacter halophilus JC2043.</title>
        <authorList>
            <person name="Emsley S.A."/>
            <person name="Pfannmuller K.M."/>
            <person name="Ushijima B."/>
            <person name="Saw J.H."/>
            <person name="Videau P."/>
        </authorList>
    </citation>
    <scope>NUCLEOTIDE SEQUENCE [LARGE SCALE GENOMIC DNA]</scope>
    <source>
        <strain evidence="12 13">JC2043</strain>
    </source>
</reference>
<comment type="catalytic activity">
    <reaction evidence="11">
        <text>7,8-dihydromonapterin + NADPH + H(+) = 5,6,7,8-tetrahydromonapterin + NADP(+)</text>
        <dbReference type="Rhea" id="RHEA:34847"/>
        <dbReference type="ChEBI" id="CHEBI:15378"/>
        <dbReference type="ChEBI" id="CHEBI:57783"/>
        <dbReference type="ChEBI" id="CHEBI:58349"/>
        <dbReference type="ChEBI" id="CHEBI:71175"/>
        <dbReference type="ChEBI" id="CHEBI:71177"/>
        <dbReference type="EC" id="1.5.1.50"/>
    </reaction>
</comment>
<evidence type="ECO:0000256" key="4">
    <source>
        <dbReference type="ARBA" id="ARBA00023002"/>
    </source>
</evidence>
<evidence type="ECO:0000256" key="8">
    <source>
        <dbReference type="ARBA" id="ARBA00039631"/>
    </source>
</evidence>
<dbReference type="Proteomes" id="UP001520878">
    <property type="component" value="Unassembled WGS sequence"/>
</dbReference>
<evidence type="ECO:0000256" key="11">
    <source>
        <dbReference type="ARBA" id="ARBA00049376"/>
    </source>
</evidence>
<protein>
    <recommendedName>
        <fullName evidence="8">Dihydromonapterin reductase</fullName>
        <ecNumber evidence="1">1.5.1.3</ecNumber>
        <ecNumber evidence="7">1.5.1.50</ecNumber>
    </recommendedName>
    <alternativeName>
        <fullName evidence="9">Dihydrofolate reductase</fullName>
    </alternativeName>
</protein>
<keyword evidence="13" id="KW-1185">Reference proteome</keyword>
<comment type="caution">
    <text evidence="12">The sequence shown here is derived from an EMBL/GenBank/DDBJ whole genome shotgun (WGS) entry which is preliminary data.</text>
</comment>
<dbReference type="EMBL" id="JAJEWP010000005">
    <property type="protein sequence ID" value="MCC2617737.1"/>
    <property type="molecule type" value="Genomic_DNA"/>
</dbReference>
<dbReference type="NCBIfam" id="NF005066">
    <property type="entry name" value="PRK06483.1"/>
    <property type="match status" value="1"/>
</dbReference>
<sequence length="238" mass="25799">MEHSPAPILITGGAQRIGLAVAEALLADGHHVLVTYRSQRPGLATLKAAGATLIEADFTEQQGIERFIHYLKTHHDRLRAIIHNASDWEAESESTPAAQTMARMLNIHVQVPYQINLACADMLGADNIKGDIIHMTDGVQDKGSAKHLAYAASKAALHNLTLSFAQRLAPAVKVNSIAPALLMFNEGDDEAYRAKALKKSLLETCPGPSEAVNTVRYLLASDYITGRCLYLDGGRHLK</sequence>
<organism evidence="12 13">
    <name type="scientific">Fluctibacter halophilus</name>
    <dbReference type="NCBI Taxonomy" id="226011"/>
    <lineage>
        <taxon>Bacteria</taxon>
        <taxon>Pseudomonadati</taxon>
        <taxon>Pseudomonadota</taxon>
        <taxon>Gammaproteobacteria</taxon>
        <taxon>Alteromonadales</taxon>
        <taxon>Alteromonadaceae</taxon>
        <taxon>Fluctibacter</taxon>
    </lineage>
</organism>
<dbReference type="Pfam" id="PF00106">
    <property type="entry name" value="adh_short"/>
    <property type="match status" value="1"/>
</dbReference>
<dbReference type="PANTHER" id="PTHR43639">
    <property type="entry name" value="OXIDOREDUCTASE, SHORT-CHAIN DEHYDROGENASE/REDUCTASE FAMILY (AFU_ORTHOLOGUE AFUA_5G02870)"/>
    <property type="match status" value="1"/>
</dbReference>
<dbReference type="InterPro" id="IPR036291">
    <property type="entry name" value="NAD(P)-bd_dom_sf"/>
</dbReference>
<accession>A0ABS8GAX1</accession>
<proteinExistence type="inferred from homology"/>
<evidence type="ECO:0000256" key="1">
    <source>
        <dbReference type="ARBA" id="ARBA00012856"/>
    </source>
</evidence>
<dbReference type="GO" id="GO:0016491">
    <property type="term" value="F:oxidoreductase activity"/>
    <property type="evidence" value="ECO:0007669"/>
    <property type="project" value="UniProtKB-KW"/>
</dbReference>
<comment type="function">
    <text evidence="5">Catalyzes the reduction of dihydromonapterin to tetrahydromonapterin. Also has lower activity with dihydrofolate.</text>
</comment>
<dbReference type="InterPro" id="IPR002347">
    <property type="entry name" value="SDR_fam"/>
</dbReference>
<evidence type="ECO:0000313" key="12">
    <source>
        <dbReference type="EMBL" id="MCC2617737.1"/>
    </source>
</evidence>
<dbReference type="SUPFAM" id="SSF51735">
    <property type="entry name" value="NAD(P)-binding Rossmann-fold domains"/>
    <property type="match status" value="1"/>
</dbReference>
<gene>
    <name evidence="12" type="primary">folM</name>
    <name evidence="12" type="ORF">LJ739_15905</name>
</gene>